<dbReference type="RefSeq" id="WP_202246837.1">
    <property type="nucleotide sequence ID" value="NZ_JAESIY010000025.1"/>
</dbReference>
<dbReference type="SUPFAM" id="SSF53448">
    <property type="entry name" value="Nucleotide-diphospho-sugar transferases"/>
    <property type="match status" value="1"/>
</dbReference>
<proteinExistence type="predicted"/>
<sequence length="562" mass="66518">MHIEKKINLSHPFYWENHRGGWKYVNNIIKTHFHHDHGILFISAVENALLTEMPILDEWVGVVHQVPRHYIREFPDLVRMLKSDTWKASIPYCKGLFVISKYVKNYLESMNLGIPISHVYYPVDEDCAHFNYEAYITSNEKKLLFIGEFLRRFKSFQYLSTTQFDKIVLGSEEFYKSNIHDNNITVYPPVTDQQYDILLTKNIVFADLIDAPANTLVIECLIRSTPLLINRLTGVEEYLGKDYPFYYESIEEANVKLADNALIKETHQYLKSSDVRKLISEKSFVQQFYESNVYKALPPPKNKIHIKKQYDLSLALCSYNRLYNIKNLLQMLSVQNFEGDFELILWNNKFENKLALDNIITGFKDKLNIRVIHSTENYYCAIRLAIASIMESEHLLIIDDDVLPNPGYITHFMNKFNQYGPEAVICCRGHEFLPHTLDEEAPHEVWMNHIHLKFHDQSKDDRKIHFFHADNCLIPKSVLLRANEFDWPSYDFILVDDYWLSFIINEKLDIPIWKIEAKEHLSFTPCADNPDIALFHNDKVNIQRLKFYIYHMRHRWPYFPQQ</sequence>
<dbReference type="EMBL" id="JAESIY010000025">
    <property type="protein sequence ID" value="MBL3659043.1"/>
    <property type="molecule type" value="Genomic_DNA"/>
</dbReference>
<dbReference type="Pfam" id="PF00535">
    <property type="entry name" value="Glycos_transf_2"/>
    <property type="match status" value="1"/>
</dbReference>
<dbReference type="InterPro" id="IPR029044">
    <property type="entry name" value="Nucleotide-diphossugar_trans"/>
</dbReference>
<evidence type="ECO:0000259" key="1">
    <source>
        <dbReference type="Pfam" id="PF00535"/>
    </source>
</evidence>
<reference evidence="2" key="1">
    <citation type="submission" date="2021-01" db="EMBL/GenBank/DDBJ databases">
        <title>Fulvivirga kasyanovii gen. nov., sp nov., a novel member of the phylum Bacteroidetes isolated from seawater in a mussel farm.</title>
        <authorList>
            <person name="Zhao L.-H."/>
            <person name="Wang Z.-J."/>
        </authorList>
    </citation>
    <scope>NUCLEOTIDE SEQUENCE</scope>
    <source>
        <strain evidence="2">2943</strain>
    </source>
</reference>
<accession>A0A937FES4</accession>
<protein>
    <submittedName>
        <fullName evidence="2">Glycosyltransferase</fullName>
    </submittedName>
</protein>
<organism evidence="2 3">
    <name type="scientific">Fulvivirga sediminis</name>
    <dbReference type="NCBI Taxonomy" id="2803949"/>
    <lineage>
        <taxon>Bacteria</taxon>
        <taxon>Pseudomonadati</taxon>
        <taxon>Bacteroidota</taxon>
        <taxon>Cytophagia</taxon>
        <taxon>Cytophagales</taxon>
        <taxon>Fulvivirgaceae</taxon>
        <taxon>Fulvivirga</taxon>
    </lineage>
</organism>
<evidence type="ECO:0000313" key="2">
    <source>
        <dbReference type="EMBL" id="MBL3659043.1"/>
    </source>
</evidence>
<gene>
    <name evidence="2" type="ORF">JL102_23045</name>
</gene>
<dbReference type="CDD" id="cd00761">
    <property type="entry name" value="Glyco_tranf_GTA_type"/>
    <property type="match status" value="1"/>
</dbReference>
<comment type="caution">
    <text evidence="2">The sequence shown here is derived from an EMBL/GenBank/DDBJ whole genome shotgun (WGS) entry which is preliminary data.</text>
</comment>
<keyword evidence="3" id="KW-1185">Reference proteome</keyword>
<dbReference type="Gene3D" id="3.90.550.10">
    <property type="entry name" value="Spore Coat Polysaccharide Biosynthesis Protein SpsA, Chain A"/>
    <property type="match status" value="1"/>
</dbReference>
<evidence type="ECO:0000313" key="3">
    <source>
        <dbReference type="Proteomes" id="UP000659388"/>
    </source>
</evidence>
<name>A0A937FES4_9BACT</name>
<dbReference type="AlphaFoldDB" id="A0A937FES4"/>
<dbReference type="SUPFAM" id="SSF53756">
    <property type="entry name" value="UDP-Glycosyltransferase/glycogen phosphorylase"/>
    <property type="match status" value="1"/>
</dbReference>
<dbReference type="InterPro" id="IPR001173">
    <property type="entry name" value="Glyco_trans_2-like"/>
</dbReference>
<dbReference type="Proteomes" id="UP000659388">
    <property type="component" value="Unassembled WGS sequence"/>
</dbReference>
<feature type="domain" description="Glycosyltransferase 2-like" evidence="1">
    <location>
        <begin position="313"/>
        <end position="479"/>
    </location>
</feature>